<dbReference type="Pfam" id="PF03972">
    <property type="entry name" value="MmgE_PrpD_N"/>
    <property type="match status" value="1"/>
</dbReference>
<dbReference type="EMBL" id="APKE01000002">
    <property type="protein sequence ID" value="KAF0677479.1"/>
    <property type="molecule type" value="Genomic_DNA"/>
</dbReference>
<dbReference type="EC" id="4.2.1.79" evidence="4"/>
<accession>A0A921NVJ5</accession>
<dbReference type="InterPro" id="IPR042183">
    <property type="entry name" value="MmgE/PrpD_sf_1"/>
</dbReference>
<comment type="caution">
    <text evidence="4">The sequence shown here is derived from an EMBL/GenBank/DDBJ whole genome shotgun (WGS) entry which is preliminary data.</text>
</comment>
<dbReference type="OrthoDB" id="9795089at2"/>
<proteinExistence type="inferred from homology"/>
<reference evidence="4" key="1">
    <citation type="submission" date="2013-03" db="EMBL/GenBank/DDBJ databases">
        <title>Genome Sequence of the Profundibacterium mesophilum strain KAUST100406-0324T from Red Sea, a novel genus in the family Rhodobacteraceae.</title>
        <authorList>
            <person name="Essack M."/>
            <person name="Alam I."/>
            <person name="Lafi F."/>
            <person name="Alawi W."/>
            <person name="Kamanu F."/>
            <person name="Al-Suwailem A."/>
            <person name="Lee O.O."/>
            <person name="Xu Y."/>
            <person name="Bajic V."/>
            <person name="Qian P.-Y."/>
            <person name="Archer J."/>
        </authorList>
    </citation>
    <scope>NUCLEOTIDE SEQUENCE</scope>
    <source>
        <strain evidence="4">KAUST100406-0324</strain>
    </source>
</reference>
<organism evidence="4 5">
    <name type="scientific">Profundibacterium mesophilum KAUST100406-0324</name>
    <dbReference type="NCBI Taxonomy" id="1037889"/>
    <lineage>
        <taxon>Bacteria</taxon>
        <taxon>Pseudomonadati</taxon>
        <taxon>Pseudomonadota</taxon>
        <taxon>Alphaproteobacteria</taxon>
        <taxon>Rhodobacterales</taxon>
        <taxon>Roseobacteraceae</taxon>
        <taxon>Profundibacterium</taxon>
    </lineage>
</organism>
<dbReference type="SUPFAM" id="SSF103378">
    <property type="entry name" value="2-methylcitrate dehydratase PrpD"/>
    <property type="match status" value="1"/>
</dbReference>
<dbReference type="RefSeq" id="WP_159963643.1">
    <property type="nucleotide sequence ID" value="NZ_APKE01000002.1"/>
</dbReference>
<dbReference type="InterPro" id="IPR036148">
    <property type="entry name" value="MmgE/PrpD_sf"/>
</dbReference>
<feature type="domain" description="MmgE/PrpD N-terminal" evidence="2">
    <location>
        <begin position="17"/>
        <end position="238"/>
    </location>
</feature>
<dbReference type="AlphaFoldDB" id="A0A921NVJ5"/>
<dbReference type="InterPro" id="IPR045337">
    <property type="entry name" value="MmgE_PrpD_C"/>
</dbReference>
<dbReference type="PANTHER" id="PTHR16943:SF8">
    <property type="entry name" value="2-METHYLCITRATE DEHYDRATASE"/>
    <property type="match status" value="1"/>
</dbReference>
<dbReference type="InterPro" id="IPR042188">
    <property type="entry name" value="MmgE/PrpD_sf_2"/>
</dbReference>
<dbReference type="Gene3D" id="1.10.4100.10">
    <property type="entry name" value="2-methylcitrate dehydratase PrpD"/>
    <property type="match status" value="1"/>
</dbReference>
<dbReference type="PANTHER" id="PTHR16943">
    <property type="entry name" value="2-METHYLCITRATE DEHYDRATASE-RELATED"/>
    <property type="match status" value="1"/>
</dbReference>
<dbReference type="InterPro" id="IPR005656">
    <property type="entry name" value="MmgE_PrpD"/>
</dbReference>
<protein>
    <submittedName>
        <fullName evidence="4">2-methylcitrate dehydratase</fullName>
        <ecNumber evidence="4">4.2.1.79</ecNumber>
    </submittedName>
</protein>
<sequence length="430" mass="44164">MTTIEEGLLALGSGPRPPAAAREVMRLSFADWTACALAGAEEPSARAVGSLIRAEGGTPEATLVGGGRAPARGAALLNGTASHALDYDDTHFAHIGHPSVAVIPAALALAERCGASLDDCLEAALIGAEASIRMGLWLGRAHYQIGFHQTSTSGAVGAALAAARLLRLSPGQSAHALGLVATRASGLKSQFGTDGKPFNAGIAASNGVEAALLAGAGMTSRPDGFSCVQGFGATHHGEGDLAALDGIGTSWAFERVTHKFHACCHGLHAAIDAVASLREPCAGRDVARIEIATHPRWMSVCNIAVPRTGLEAKFSYAQTAAMAITGRDTGALETFCDTALDVPALSAMRARVHVLPDPHLSETQARVRLVLEGGEALTAERDTARVLDLPERRTLIAGKLRALLPDSQARALEAAVEGSDLSALVSVLSG</sequence>
<feature type="domain" description="MmgE/PrpD C-terminal" evidence="3">
    <location>
        <begin position="261"/>
        <end position="409"/>
    </location>
</feature>
<dbReference type="InterPro" id="IPR045336">
    <property type="entry name" value="MmgE_PrpD_N"/>
</dbReference>
<dbReference type="Pfam" id="PF19305">
    <property type="entry name" value="MmgE_PrpD_C"/>
    <property type="match status" value="1"/>
</dbReference>
<evidence type="ECO:0000259" key="3">
    <source>
        <dbReference type="Pfam" id="PF19305"/>
    </source>
</evidence>
<evidence type="ECO:0000313" key="4">
    <source>
        <dbReference type="EMBL" id="KAF0677479.1"/>
    </source>
</evidence>
<keyword evidence="5" id="KW-1185">Reference proteome</keyword>
<evidence type="ECO:0000259" key="2">
    <source>
        <dbReference type="Pfam" id="PF03972"/>
    </source>
</evidence>
<dbReference type="Gene3D" id="3.30.1330.120">
    <property type="entry name" value="2-methylcitrate dehydratase PrpD"/>
    <property type="match status" value="1"/>
</dbReference>
<gene>
    <name evidence="4" type="ORF">PMES_00172</name>
</gene>
<keyword evidence="4" id="KW-0456">Lyase</keyword>
<dbReference type="GO" id="GO:0047547">
    <property type="term" value="F:2-methylcitrate dehydratase activity"/>
    <property type="evidence" value="ECO:0007669"/>
    <property type="project" value="UniProtKB-EC"/>
</dbReference>
<dbReference type="Proteomes" id="UP000698242">
    <property type="component" value="Unassembled WGS sequence"/>
</dbReference>
<evidence type="ECO:0000256" key="1">
    <source>
        <dbReference type="ARBA" id="ARBA00006174"/>
    </source>
</evidence>
<name>A0A921NVJ5_9RHOB</name>
<comment type="similarity">
    <text evidence="1">Belongs to the PrpD family.</text>
</comment>
<evidence type="ECO:0000313" key="5">
    <source>
        <dbReference type="Proteomes" id="UP000698242"/>
    </source>
</evidence>